<keyword evidence="1" id="KW-1185">Reference proteome</keyword>
<gene>
    <name evidence="2" type="primary">LOC105055382</name>
</gene>
<dbReference type="PANTHER" id="PTHR14000">
    <property type="entry name" value="FINGER CCCH DOMAIN PROTEIN, PUTATIVE (DUF3755)-RELATED"/>
    <property type="match status" value="1"/>
</dbReference>
<name>A0A6I9S0B3_ELAGV</name>
<reference evidence="2" key="1">
    <citation type="submission" date="2025-08" db="UniProtKB">
        <authorList>
            <consortium name="RefSeq"/>
        </authorList>
    </citation>
    <scope>IDENTIFICATION</scope>
</reference>
<dbReference type="OrthoDB" id="19768at2759"/>
<dbReference type="InterPro" id="IPR022228">
    <property type="entry name" value="DUF3755"/>
</dbReference>
<dbReference type="RefSeq" id="XP_010935467.1">
    <property type="nucleotide sequence ID" value="XM_010937165.3"/>
</dbReference>
<dbReference type="KEGG" id="egu:105055382"/>
<proteinExistence type="predicted"/>
<dbReference type="GeneID" id="105055382"/>
<dbReference type="Proteomes" id="UP000504607">
    <property type="component" value="Chromosome 12"/>
</dbReference>
<dbReference type="InParanoid" id="A0A6I9S0B3"/>
<sequence>MAADSNMGFHQGTIPSSFCNRHMLSFQSGARNSTTGMISGDVSSSGMSSSTRGLLLSGSPTMINNMPAISAAGSSSSNVRHDHVHTFKPGTVSGSDWSAQEVAKLNEGLIKYAHEPNFMKYIKIAAMLPEKTIRDVAMRCRWMSNKVNGKRRKPEEHYAGKKIKDTKEKMVASSSTANVRMVPSDNMSPYSLMMHHNVNHHDHFSHGGPTLDGAIQHLLDENVQMLSQISANLATFKIRENIELFLRARNNFTSILRRMSEWPPTMNQVPGIMSPLPHLSVLINEELLKSVVSFNGKDVVFGAARGVNP</sequence>
<organism evidence="1 2">
    <name type="scientific">Elaeis guineensis var. tenera</name>
    <name type="common">Oil palm</name>
    <dbReference type="NCBI Taxonomy" id="51953"/>
    <lineage>
        <taxon>Eukaryota</taxon>
        <taxon>Viridiplantae</taxon>
        <taxon>Streptophyta</taxon>
        <taxon>Embryophyta</taxon>
        <taxon>Tracheophyta</taxon>
        <taxon>Spermatophyta</taxon>
        <taxon>Magnoliopsida</taxon>
        <taxon>Liliopsida</taxon>
        <taxon>Arecaceae</taxon>
        <taxon>Arecoideae</taxon>
        <taxon>Cocoseae</taxon>
        <taxon>Elaeidinae</taxon>
        <taxon>Elaeis</taxon>
    </lineage>
</organism>
<evidence type="ECO:0000313" key="1">
    <source>
        <dbReference type="Proteomes" id="UP000504607"/>
    </source>
</evidence>
<dbReference type="PANTHER" id="PTHR14000:SF38">
    <property type="entry name" value="OS08G0100800 PROTEIN"/>
    <property type="match status" value="1"/>
</dbReference>
<dbReference type="InterPro" id="IPR009057">
    <property type="entry name" value="Homeodomain-like_sf"/>
</dbReference>
<evidence type="ECO:0000313" key="2">
    <source>
        <dbReference type="RefSeq" id="XP_010935467.1"/>
    </source>
</evidence>
<dbReference type="SUPFAM" id="SSF46689">
    <property type="entry name" value="Homeodomain-like"/>
    <property type="match status" value="1"/>
</dbReference>
<dbReference type="Pfam" id="PF12579">
    <property type="entry name" value="DUF3755"/>
    <property type="match status" value="1"/>
</dbReference>
<protein>
    <submittedName>
        <fullName evidence="2">Uncharacterized protein LOC105055382 isoform X1</fullName>
    </submittedName>
</protein>
<dbReference type="AlphaFoldDB" id="A0A6I9S0B3"/>
<accession>A0A6I9S0B3</accession>